<evidence type="ECO:0000313" key="2">
    <source>
        <dbReference type="EMBL" id="UNI16148.1"/>
    </source>
</evidence>
<dbReference type="GeneID" id="72064575"/>
<dbReference type="Gene3D" id="3.90.1140.10">
    <property type="entry name" value="Cyclic phosphodiesterase"/>
    <property type="match status" value="1"/>
</dbReference>
<accession>A0A9Q8Q9Q9</accession>
<evidence type="ECO:0000259" key="1">
    <source>
        <dbReference type="Pfam" id="PF10469"/>
    </source>
</evidence>
<dbReference type="GO" id="GO:0006307">
    <property type="term" value="P:DNA alkylation repair"/>
    <property type="evidence" value="ECO:0007669"/>
    <property type="project" value="InterPro"/>
</dbReference>
<dbReference type="GO" id="GO:0006355">
    <property type="term" value="P:regulation of DNA-templated transcription"/>
    <property type="evidence" value="ECO:0007669"/>
    <property type="project" value="TreeGrafter"/>
</dbReference>
<feature type="domain" description="A-kinase anchor protein 7-like phosphoesterase" evidence="1">
    <location>
        <begin position="9"/>
        <end position="249"/>
    </location>
</feature>
<keyword evidence="3" id="KW-1185">Reference proteome</keyword>
<gene>
    <name evidence="2" type="ORF">JDV02_002614</name>
</gene>
<dbReference type="OrthoDB" id="277832at2759"/>
<dbReference type="InterPro" id="IPR019510">
    <property type="entry name" value="AKAP7-like_phosphoesterase"/>
</dbReference>
<dbReference type="GO" id="GO:0005634">
    <property type="term" value="C:nucleus"/>
    <property type="evidence" value="ECO:0007669"/>
    <property type="project" value="TreeGrafter"/>
</dbReference>
<dbReference type="EMBL" id="CP086355">
    <property type="protein sequence ID" value="UNI16148.1"/>
    <property type="molecule type" value="Genomic_DNA"/>
</dbReference>
<organism evidence="2 3">
    <name type="scientific">Purpureocillium takamizusanense</name>
    <dbReference type="NCBI Taxonomy" id="2060973"/>
    <lineage>
        <taxon>Eukaryota</taxon>
        <taxon>Fungi</taxon>
        <taxon>Dikarya</taxon>
        <taxon>Ascomycota</taxon>
        <taxon>Pezizomycotina</taxon>
        <taxon>Sordariomycetes</taxon>
        <taxon>Hypocreomycetidae</taxon>
        <taxon>Hypocreales</taxon>
        <taxon>Ophiocordycipitaceae</taxon>
        <taxon>Purpureocillium</taxon>
    </lineage>
</organism>
<evidence type="ECO:0000313" key="3">
    <source>
        <dbReference type="Proteomes" id="UP000829364"/>
    </source>
</evidence>
<name>A0A9Q8Q9Q9_9HYPO</name>
<reference evidence="2" key="1">
    <citation type="submission" date="2021-11" db="EMBL/GenBank/DDBJ databases">
        <title>Purpureocillium_takamizusanense_genome.</title>
        <authorList>
            <person name="Nguyen N.-H."/>
        </authorList>
    </citation>
    <scope>NUCLEOTIDE SEQUENCE</scope>
    <source>
        <strain evidence="2">PT3</strain>
    </source>
</reference>
<dbReference type="PANTHER" id="PTHR13360">
    <property type="entry name" value="ACTIVATING SIGNAL COINTEGRATOR 1 COMPLEX SUBUNIT 1"/>
    <property type="match status" value="1"/>
</dbReference>
<dbReference type="RefSeq" id="XP_047839629.1">
    <property type="nucleotide sequence ID" value="XM_047983657.1"/>
</dbReference>
<dbReference type="PANTHER" id="PTHR13360:SF1">
    <property type="entry name" value="ACTIVATING SIGNAL COINTEGRATOR 1 COMPLEX SUBUNIT 1"/>
    <property type="match status" value="1"/>
</dbReference>
<dbReference type="AlphaFoldDB" id="A0A9Q8Q9Q9"/>
<dbReference type="Proteomes" id="UP000829364">
    <property type="component" value="Chromosome 2"/>
</dbReference>
<protein>
    <recommendedName>
        <fullName evidence="1">A-kinase anchor protein 7-like phosphoesterase domain-containing protein</fullName>
    </recommendedName>
</protein>
<dbReference type="KEGG" id="ptkz:JDV02_002614"/>
<sequence length="250" mass="26619">MPPKAATSPTHFLCIPLASPQLARAWASFRADVTSPHSFALPEDAVRPLGTLHLTLGVMSLGQQDGGGVDRAAEVLAGLRPRELLAELRRASNENTTKAKTAAAAAAAAGGTTGEGISITLRGLRAMHAPSKTSVLYAPPTDEEGLLQRFCEGLRAPFREAGLMKEEEGRPMLLHATLINTIYVKGGSRGRGRERMMLDARDVLARYGGDDYVWAEGLAVTRIAVCRMGAKPVEGSEGDQAYEVEAEVEV</sequence>
<proteinExistence type="predicted"/>
<dbReference type="InterPro" id="IPR009210">
    <property type="entry name" value="ASCC1"/>
</dbReference>
<dbReference type="Pfam" id="PF10469">
    <property type="entry name" value="AKAP7_NLS"/>
    <property type="match status" value="1"/>
</dbReference>